<comment type="caution">
    <text evidence="2">The sequence shown here is derived from an EMBL/GenBank/DDBJ whole genome shotgun (WGS) entry which is preliminary data.</text>
</comment>
<dbReference type="RefSeq" id="WP_377908040.1">
    <property type="nucleotide sequence ID" value="NZ_JBHSGK010000003.1"/>
</dbReference>
<dbReference type="Proteomes" id="UP001595896">
    <property type="component" value="Unassembled WGS sequence"/>
</dbReference>
<reference evidence="3" key="1">
    <citation type="journal article" date="2019" name="Int. J. Syst. Evol. Microbiol.">
        <title>The Global Catalogue of Microorganisms (GCM) 10K type strain sequencing project: providing services to taxonomists for standard genome sequencing and annotation.</title>
        <authorList>
            <consortium name="The Broad Institute Genomics Platform"/>
            <consortium name="The Broad Institute Genome Sequencing Center for Infectious Disease"/>
            <person name="Wu L."/>
            <person name="Ma J."/>
        </authorList>
    </citation>
    <scope>NUCLEOTIDE SEQUENCE [LARGE SCALE GENOMIC DNA]</scope>
    <source>
        <strain evidence="3">JCM 12165</strain>
    </source>
</reference>
<dbReference type="PANTHER" id="PTHR12526">
    <property type="entry name" value="GLYCOSYLTRANSFERASE"/>
    <property type="match status" value="1"/>
</dbReference>
<accession>A0ABV9NPX3</accession>
<dbReference type="Pfam" id="PF00534">
    <property type="entry name" value="Glycos_transf_1"/>
    <property type="match status" value="1"/>
</dbReference>
<evidence type="ECO:0000313" key="2">
    <source>
        <dbReference type="EMBL" id="MFC4735417.1"/>
    </source>
</evidence>
<dbReference type="Gene3D" id="3.40.50.2000">
    <property type="entry name" value="Glycogen Phosphorylase B"/>
    <property type="match status" value="2"/>
</dbReference>
<name>A0ABV9NPX3_9BACI</name>
<organism evidence="2 3">
    <name type="scientific">Bacillus daqingensis</name>
    <dbReference type="NCBI Taxonomy" id="872396"/>
    <lineage>
        <taxon>Bacteria</taxon>
        <taxon>Bacillati</taxon>
        <taxon>Bacillota</taxon>
        <taxon>Bacilli</taxon>
        <taxon>Bacillales</taxon>
        <taxon>Bacillaceae</taxon>
        <taxon>Bacillus</taxon>
    </lineage>
</organism>
<sequence>MTKELLIISFDLEIGGVEKSLLSLLDHLKESPYNISLFLMSHSGDLANKVPEHVTLLQEIPEYKTFRQSIKSVLKSKHYRLASARISAKWKAGIVGKVKKLEEPGYQQMQLMWKKSIRYLPDIPGSYDMVISYLWPHFAASKVKAGKSAAWIHTDFSSVEVNKKIDLAMWKQFNSIIAISDSVAKAFITNYPELEDRTETIENVLSPERIKDLGGERSEEKSQVTKIVTISRLSHAKGIDTAVKTAAELKKRGTITFEWTVIGYGGEESALKSLITEFNVGDCFKLVGKKINPYPDLAKADIYVQPSRYEGKAVTVLEAQIMELPVIITNYPTASTQVKDGVDGIISGTTCIELANDIEKMAGDTELQEKLRIGCQNIDFSATKQMTQFHNLIGEEA</sequence>
<dbReference type="EC" id="2.4.-.-" evidence="2"/>
<dbReference type="PANTHER" id="PTHR12526:SF630">
    <property type="entry name" value="GLYCOSYLTRANSFERASE"/>
    <property type="match status" value="1"/>
</dbReference>
<proteinExistence type="predicted"/>
<dbReference type="SUPFAM" id="SSF53756">
    <property type="entry name" value="UDP-Glycosyltransferase/glycogen phosphorylase"/>
    <property type="match status" value="1"/>
</dbReference>
<dbReference type="CDD" id="cd03811">
    <property type="entry name" value="GT4_GT28_WabH-like"/>
    <property type="match status" value="1"/>
</dbReference>
<dbReference type="EMBL" id="JBHSGK010000003">
    <property type="protein sequence ID" value="MFC4735417.1"/>
    <property type="molecule type" value="Genomic_DNA"/>
</dbReference>
<evidence type="ECO:0000313" key="3">
    <source>
        <dbReference type="Proteomes" id="UP001595896"/>
    </source>
</evidence>
<keyword evidence="3" id="KW-1185">Reference proteome</keyword>
<dbReference type="GO" id="GO:0016757">
    <property type="term" value="F:glycosyltransferase activity"/>
    <property type="evidence" value="ECO:0007669"/>
    <property type="project" value="UniProtKB-KW"/>
</dbReference>
<keyword evidence="2" id="KW-0808">Transferase</keyword>
<keyword evidence="2" id="KW-0328">Glycosyltransferase</keyword>
<gene>
    <name evidence="2" type="ORF">ACFO4L_02355</name>
</gene>
<protein>
    <submittedName>
        <fullName evidence="2">Glycosyltransferase</fullName>
        <ecNumber evidence="2">2.4.-.-</ecNumber>
    </submittedName>
</protein>
<feature type="domain" description="Glycosyl transferase family 1" evidence="1">
    <location>
        <begin position="220"/>
        <end position="372"/>
    </location>
</feature>
<dbReference type="InterPro" id="IPR001296">
    <property type="entry name" value="Glyco_trans_1"/>
</dbReference>
<evidence type="ECO:0000259" key="1">
    <source>
        <dbReference type="Pfam" id="PF00534"/>
    </source>
</evidence>